<dbReference type="InterPro" id="IPR038332">
    <property type="entry name" value="PPE_sf"/>
</dbReference>
<dbReference type="AlphaFoldDB" id="D3Q8K5"/>
<dbReference type="STRING" id="446470.Snas_4806"/>
<dbReference type="Gene3D" id="1.20.1260.20">
    <property type="entry name" value="PPE superfamily"/>
    <property type="match status" value="1"/>
</dbReference>
<evidence type="ECO:0000313" key="2">
    <source>
        <dbReference type="Proteomes" id="UP000000844"/>
    </source>
</evidence>
<sequence>MNDSMTAVLATLPERLRRAADRLWRHSSEATDEVTETLTVSYQVLRRVCGDPESIAVAGDLLSTVVAAEIGAARGAIDTAGPQVTRAWQGTGAESFGEYLPRLSATLAAVEDGARDTAEAVALFGSGVASLYAAVVERTEATDAEVAATVAATRQTPHEAVGPVIDLVAEYSEYVEELATALVNLTSDSHPAGQRLALAAELPAGITDGHRLPRLDLAGDFHPAHDQVALDTAAMARLTSCLSDTGGHWARAGDSAASAAERLTPESLGLAGSHFCDDVHSVLERDRGLYATVTGQLDDLALGLRRVSSAYVTADDEIAAELRRGLEGPDADR</sequence>
<keyword evidence="2" id="KW-1185">Reference proteome</keyword>
<dbReference type="Proteomes" id="UP000000844">
    <property type="component" value="Chromosome"/>
</dbReference>
<reference evidence="1 2" key="1">
    <citation type="journal article" date="2009" name="Stand. Genomic Sci.">
        <title>Complete genome sequence of Stackebrandtia nassauensis type strain (LLR-40K-21).</title>
        <authorList>
            <person name="Munk C."/>
            <person name="Lapidus A."/>
            <person name="Copeland A."/>
            <person name="Jando M."/>
            <person name="Mayilraj S."/>
            <person name="Glavina Del Rio T."/>
            <person name="Nolan M."/>
            <person name="Chen F."/>
            <person name="Lucas S."/>
            <person name="Tice H."/>
            <person name="Cheng J.F."/>
            <person name="Han C."/>
            <person name="Detter J.C."/>
            <person name="Bruce D."/>
            <person name="Goodwin L."/>
            <person name="Chain P."/>
            <person name="Pitluck S."/>
            <person name="Goker M."/>
            <person name="Ovchinikova G."/>
            <person name="Pati A."/>
            <person name="Ivanova N."/>
            <person name="Mavromatis K."/>
            <person name="Chen A."/>
            <person name="Palaniappan K."/>
            <person name="Land M."/>
            <person name="Hauser L."/>
            <person name="Chang Y.J."/>
            <person name="Jeffries C.D."/>
            <person name="Bristow J."/>
            <person name="Eisen J.A."/>
            <person name="Markowitz V."/>
            <person name="Hugenholtz P."/>
            <person name="Kyrpides N.C."/>
            <person name="Klenk H.P."/>
        </authorList>
    </citation>
    <scope>NUCLEOTIDE SEQUENCE [LARGE SCALE GENOMIC DNA]</scope>
    <source>
        <strain evidence="2">DSM 44728 / CIP 108903 / NRRL B-16338 / NBRC 102104 / LLR-40K-21</strain>
    </source>
</reference>
<dbReference type="HOGENOM" id="CLU_833969_0_0_11"/>
<proteinExistence type="predicted"/>
<dbReference type="RefSeq" id="WP_013020018.1">
    <property type="nucleotide sequence ID" value="NC_013947.1"/>
</dbReference>
<gene>
    <name evidence="1" type="ordered locus">Snas_4806</name>
</gene>
<dbReference type="OrthoDB" id="9820858at2"/>
<accession>D3Q8K5</accession>
<dbReference type="EMBL" id="CP001778">
    <property type="protein sequence ID" value="ADD44447.1"/>
    <property type="molecule type" value="Genomic_DNA"/>
</dbReference>
<protein>
    <submittedName>
        <fullName evidence="1">Uncharacterized protein</fullName>
    </submittedName>
</protein>
<organism evidence="1 2">
    <name type="scientific">Stackebrandtia nassauensis (strain DSM 44728 / CIP 108903 / NRRL B-16338 / NBRC 102104 / LLR-40K-21)</name>
    <dbReference type="NCBI Taxonomy" id="446470"/>
    <lineage>
        <taxon>Bacteria</taxon>
        <taxon>Bacillati</taxon>
        <taxon>Actinomycetota</taxon>
        <taxon>Actinomycetes</taxon>
        <taxon>Glycomycetales</taxon>
        <taxon>Glycomycetaceae</taxon>
        <taxon>Stackebrandtia</taxon>
    </lineage>
</organism>
<evidence type="ECO:0000313" key="1">
    <source>
        <dbReference type="EMBL" id="ADD44447.1"/>
    </source>
</evidence>
<dbReference type="KEGG" id="sna:Snas_4806"/>
<name>D3Q8K5_STANL</name>